<keyword evidence="3" id="KW-0472">Membrane</keyword>
<feature type="domain" description="C-type lectin" evidence="4">
    <location>
        <begin position="113"/>
        <end position="226"/>
    </location>
</feature>
<keyword evidence="6" id="KW-1185">Reference proteome</keyword>
<dbReference type="SUPFAM" id="SSF56436">
    <property type="entry name" value="C-type lectin-like"/>
    <property type="match status" value="2"/>
</dbReference>
<reference evidence="5" key="1">
    <citation type="submission" date="2022-03" db="EMBL/GenBank/DDBJ databases">
        <authorList>
            <person name="Martin H S."/>
        </authorList>
    </citation>
    <scope>NUCLEOTIDE SEQUENCE</scope>
</reference>
<accession>A0ABN8J0Q8</accession>
<proteinExistence type="predicted"/>
<dbReference type="InterPro" id="IPR016186">
    <property type="entry name" value="C-type_lectin-like/link_sf"/>
</dbReference>
<dbReference type="Proteomes" id="UP000837857">
    <property type="component" value="Chromosome 5"/>
</dbReference>
<organism evidence="5 6">
    <name type="scientific">Iphiclides podalirius</name>
    <name type="common">scarce swallowtail</name>
    <dbReference type="NCBI Taxonomy" id="110791"/>
    <lineage>
        <taxon>Eukaryota</taxon>
        <taxon>Metazoa</taxon>
        <taxon>Ecdysozoa</taxon>
        <taxon>Arthropoda</taxon>
        <taxon>Hexapoda</taxon>
        <taxon>Insecta</taxon>
        <taxon>Pterygota</taxon>
        <taxon>Neoptera</taxon>
        <taxon>Endopterygota</taxon>
        <taxon>Lepidoptera</taxon>
        <taxon>Glossata</taxon>
        <taxon>Ditrysia</taxon>
        <taxon>Papilionoidea</taxon>
        <taxon>Papilionidae</taxon>
        <taxon>Papilioninae</taxon>
        <taxon>Iphiclides</taxon>
    </lineage>
</organism>
<dbReference type="PROSITE" id="PS50041">
    <property type="entry name" value="C_TYPE_LECTIN_2"/>
    <property type="match status" value="2"/>
</dbReference>
<evidence type="ECO:0000313" key="5">
    <source>
        <dbReference type="EMBL" id="CAH2068951.1"/>
    </source>
</evidence>
<dbReference type="InterPro" id="IPR016187">
    <property type="entry name" value="CTDL_fold"/>
</dbReference>
<gene>
    <name evidence="5" type="ORF">IPOD504_LOCUS14634</name>
</gene>
<name>A0ABN8J0Q8_9NEOP</name>
<keyword evidence="2" id="KW-0812">Transmembrane</keyword>
<dbReference type="InterPro" id="IPR023395">
    <property type="entry name" value="MCP_dom_sf"/>
</dbReference>
<dbReference type="SUPFAM" id="SSF103506">
    <property type="entry name" value="Mitochondrial carrier"/>
    <property type="match status" value="1"/>
</dbReference>
<protein>
    <recommendedName>
        <fullName evidence="4">C-type lectin domain-containing protein</fullName>
    </recommendedName>
</protein>
<evidence type="ECO:0000313" key="6">
    <source>
        <dbReference type="Proteomes" id="UP000837857"/>
    </source>
</evidence>
<evidence type="ECO:0000256" key="3">
    <source>
        <dbReference type="ARBA" id="ARBA00023136"/>
    </source>
</evidence>
<dbReference type="InterPro" id="IPR001304">
    <property type="entry name" value="C-type_lectin-like"/>
</dbReference>
<evidence type="ECO:0000256" key="1">
    <source>
        <dbReference type="ARBA" id="ARBA00004370"/>
    </source>
</evidence>
<dbReference type="EMBL" id="OW152817">
    <property type="protein sequence ID" value="CAH2068951.1"/>
    <property type="molecule type" value="Genomic_DNA"/>
</dbReference>
<feature type="domain" description="C-type lectin" evidence="4">
    <location>
        <begin position="249"/>
        <end position="373"/>
    </location>
</feature>
<evidence type="ECO:0000256" key="2">
    <source>
        <dbReference type="ARBA" id="ARBA00022692"/>
    </source>
</evidence>
<comment type="subcellular location">
    <subcellularLocation>
        <location evidence="1">Membrane</location>
    </subcellularLocation>
</comment>
<sequence length="424" mass="48619">MNETQVLERRNSLGEDSKIKMPVSPKTEHWKEFVCGGGSAFCNILISYPLNKLIFRQMMHGVEATLALNQLQREGLGYLYRGMLPPLLQRLTDSQRPKYREDYRFEKAFNSFYKLHTATNWNNAHIRCQAEGSVLMVPETLDEADAMPLLITSTLTRYEGVFVGIHDLYSQRFFVTITGSKLRDSILDLLWEAEEPGINAGRCVAMRRNGRFYVKPCSKRLPFICKTKAARVSYYQECDTYDPRWKPGYNGSCYIVHAEAQTWHQAHGTCLSAGGYLAILDNRDEAEYIREQFKNVDQIKTPGDFAFLGFSDLFQVYHYRTVHGDPINKLLDWDLKCPQPDKKGISIDRCGGIRRSGLLATADCGSPAIFFCEKPIKGTYKFQSLRHGATHNHHKGITQIIKAEEKNYFLFVLLLYLLYRSIGN</sequence>
<dbReference type="Gene3D" id="3.10.100.10">
    <property type="entry name" value="Mannose-Binding Protein A, subunit A"/>
    <property type="match status" value="2"/>
</dbReference>
<dbReference type="Pfam" id="PF00059">
    <property type="entry name" value="Lectin_C"/>
    <property type="match status" value="2"/>
</dbReference>
<feature type="non-terminal residue" evidence="5">
    <location>
        <position position="424"/>
    </location>
</feature>
<dbReference type="SMART" id="SM00034">
    <property type="entry name" value="CLECT"/>
    <property type="match status" value="2"/>
</dbReference>
<dbReference type="PANTHER" id="PTHR22803">
    <property type="entry name" value="MANNOSE, PHOSPHOLIPASE, LECTIN RECEPTOR RELATED"/>
    <property type="match status" value="1"/>
</dbReference>
<dbReference type="InterPro" id="IPR050111">
    <property type="entry name" value="C-type_lectin/snaclec_domain"/>
</dbReference>
<evidence type="ECO:0000259" key="4">
    <source>
        <dbReference type="PROSITE" id="PS50041"/>
    </source>
</evidence>
<dbReference type="CDD" id="cd00037">
    <property type="entry name" value="CLECT"/>
    <property type="match status" value="2"/>
</dbReference>